<feature type="domain" description="CBS" evidence="3">
    <location>
        <begin position="78"/>
        <end position="135"/>
    </location>
</feature>
<dbReference type="EMBL" id="VMHE01000004">
    <property type="protein sequence ID" value="TSJ66512.1"/>
    <property type="molecule type" value="Genomic_DNA"/>
</dbReference>
<evidence type="ECO:0000256" key="1">
    <source>
        <dbReference type="ARBA" id="ARBA00023122"/>
    </source>
</evidence>
<evidence type="ECO:0000259" key="3">
    <source>
        <dbReference type="PROSITE" id="PS51371"/>
    </source>
</evidence>
<evidence type="ECO:0000259" key="4">
    <source>
        <dbReference type="PROSITE" id="PS51671"/>
    </source>
</evidence>
<feature type="domain" description="ACT" evidence="4">
    <location>
        <begin position="139"/>
        <end position="213"/>
    </location>
</feature>
<dbReference type="Gene3D" id="3.10.580.10">
    <property type="entry name" value="CBS-domain"/>
    <property type="match status" value="1"/>
</dbReference>
<keyword evidence="6" id="KW-1185">Reference proteome</keyword>
<accession>A0A556PQ37</accession>
<dbReference type="InterPro" id="IPR051257">
    <property type="entry name" value="Diverse_CBS-Domain"/>
</dbReference>
<feature type="domain" description="CBS" evidence="3">
    <location>
        <begin position="7"/>
        <end position="64"/>
    </location>
</feature>
<gene>
    <name evidence="5" type="ORF">FPQ13_04445</name>
</gene>
<dbReference type="SMART" id="SM00116">
    <property type="entry name" value="CBS"/>
    <property type="match status" value="2"/>
</dbReference>
<dbReference type="CDD" id="cd04883">
    <property type="entry name" value="ACT_AcuB"/>
    <property type="match status" value="1"/>
</dbReference>
<dbReference type="Proteomes" id="UP000316425">
    <property type="component" value="Unassembled WGS sequence"/>
</dbReference>
<name>A0A556PQ37_9BACI</name>
<evidence type="ECO:0000313" key="6">
    <source>
        <dbReference type="Proteomes" id="UP000316425"/>
    </source>
</evidence>
<keyword evidence="1 2" id="KW-0129">CBS domain</keyword>
<proteinExistence type="predicted"/>
<dbReference type="InterPro" id="IPR045865">
    <property type="entry name" value="ACT-like_dom_sf"/>
</dbReference>
<dbReference type="PANTHER" id="PTHR43080">
    <property type="entry name" value="CBS DOMAIN-CONTAINING PROTEIN CBSX3, MITOCHONDRIAL"/>
    <property type="match status" value="1"/>
</dbReference>
<organism evidence="5 6">
    <name type="scientific">Allobacillus salarius</name>
    <dbReference type="NCBI Taxonomy" id="1955272"/>
    <lineage>
        <taxon>Bacteria</taxon>
        <taxon>Bacillati</taxon>
        <taxon>Bacillota</taxon>
        <taxon>Bacilli</taxon>
        <taxon>Bacillales</taxon>
        <taxon>Bacillaceae</taxon>
        <taxon>Allobacillus</taxon>
    </lineage>
</organism>
<dbReference type="AlphaFoldDB" id="A0A556PQ37"/>
<protein>
    <submittedName>
        <fullName evidence="5">CBS domain-containing protein</fullName>
    </submittedName>
</protein>
<dbReference type="InterPro" id="IPR002912">
    <property type="entry name" value="ACT_dom"/>
</dbReference>
<dbReference type="PROSITE" id="PS51371">
    <property type="entry name" value="CBS"/>
    <property type="match status" value="2"/>
</dbReference>
<evidence type="ECO:0000256" key="2">
    <source>
        <dbReference type="PROSITE-ProRule" id="PRU00703"/>
    </source>
</evidence>
<dbReference type="InterPro" id="IPR046342">
    <property type="entry name" value="CBS_dom_sf"/>
</dbReference>
<sequence length="215" mass="24185">MIVEEVMSRDVITLSPQDKIESALKLLNEHHIRHIPITDEEDQVVGIVSDRDIRDAAPSILAAEQNLDILESPLQSIMSSPVITAHPLDFIEDIASLFYDYEIACVPVTHANKLIGVVTEKDILYTLIQVTGIREQSSQIEIRVPNKIGTLPKIAQIISDRNTNISSVFLYPSKEDQSERVIVLRVQTMNPMPIIDELKKQGYHVIWPNLPGMSE</sequence>
<dbReference type="InterPro" id="IPR000644">
    <property type="entry name" value="CBS_dom"/>
</dbReference>
<dbReference type="Pfam" id="PF01842">
    <property type="entry name" value="ACT"/>
    <property type="match status" value="1"/>
</dbReference>
<dbReference type="RefSeq" id="WP_144088119.1">
    <property type="nucleotide sequence ID" value="NZ_VMHE01000004.1"/>
</dbReference>
<dbReference type="PANTHER" id="PTHR43080:SF2">
    <property type="entry name" value="CBS DOMAIN-CONTAINING PROTEIN"/>
    <property type="match status" value="1"/>
</dbReference>
<dbReference type="CDD" id="cd04584">
    <property type="entry name" value="CBS_pair_AcuB_like"/>
    <property type="match status" value="1"/>
</dbReference>
<comment type="caution">
    <text evidence="5">The sequence shown here is derived from an EMBL/GenBank/DDBJ whole genome shotgun (WGS) entry which is preliminary data.</text>
</comment>
<reference evidence="5 6" key="1">
    <citation type="submission" date="2019-07" db="EMBL/GenBank/DDBJ databases">
        <title>Allobacillus sp. nov. SKP isolated from shrimp paste of Euphausiacea.</title>
        <authorList>
            <person name="Kanchanasin P."/>
            <person name="Tanasupawat S."/>
            <person name="Shi W."/>
            <person name="Wu L."/>
            <person name="Ma J."/>
        </authorList>
    </citation>
    <scope>NUCLEOTIDE SEQUENCE [LARGE SCALE GENOMIC DNA]</scope>
    <source>
        <strain evidence="5 6">SKP4-8</strain>
    </source>
</reference>
<dbReference type="Pfam" id="PF00571">
    <property type="entry name" value="CBS"/>
    <property type="match status" value="2"/>
</dbReference>
<dbReference type="SUPFAM" id="SSF54631">
    <property type="entry name" value="CBS-domain pair"/>
    <property type="match status" value="1"/>
</dbReference>
<dbReference type="PROSITE" id="PS51671">
    <property type="entry name" value="ACT"/>
    <property type="match status" value="1"/>
</dbReference>
<evidence type="ECO:0000313" key="5">
    <source>
        <dbReference type="EMBL" id="TSJ66512.1"/>
    </source>
</evidence>
<dbReference type="Gene3D" id="3.30.70.260">
    <property type="match status" value="1"/>
</dbReference>
<dbReference type="SUPFAM" id="SSF55021">
    <property type="entry name" value="ACT-like"/>
    <property type="match status" value="1"/>
</dbReference>
<dbReference type="OrthoDB" id="9781631at2"/>